<accession>A0A5B2VQT8</accession>
<dbReference type="PANTHER" id="PTHR11562">
    <property type="entry name" value="CATION EFFLUX PROTEIN/ ZINC TRANSPORTER"/>
    <property type="match status" value="1"/>
</dbReference>
<feature type="transmembrane region" description="Helical" evidence="9">
    <location>
        <begin position="91"/>
        <end position="109"/>
    </location>
</feature>
<protein>
    <submittedName>
        <fullName evidence="12">Cation transporter</fullName>
    </submittedName>
</protein>
<feature type="transmembrane region" description="Helical" evidence="9">
    <location>
        <begin position="154"/>
        <end position="176"/>
    </location>
</feature>
<dbReference type="SUPFAM" id="SSF161111">
    <property type="entry name" value="Cation efflux protein transmembrane domain-like"/>
    <property type="match status" value="1"/>
</dbReference>
<evidence type="ECO:0000313" key="13">
    <source>
        <dbReference type="Proteomes" id="UP000324611"/>
    </source>
</evidence>
<dbReference type="InterPro" id="IPR036837">
    <property type="entry name" value="Cation_efflux_CTD_sf"/>
</dbReference>
<evidence type="ECO:0000256" key="5">
    <source>
        <dbReference type="ARBA" id="ARBA00022906"/>
    </source>
</evidence>
<reference evidence="12 13" key="2">
    <citation type="submission" date="2019-09" db="EMBL/GenBank/DDBJ databases">
        <authorList>
            <person name="Jin C."/>
        </authorList>
    </citation>
    <scope>NUCLEOTIDE SEQUENCE [LARGE SCALE GENOMIC DNA]</scope>
    <source>
        <strain evidence="12 13">BN140078</strain>
    </source>
</reference>
<dbReference type="Pfam" id="PF01545">
    <property type="entry name" value="Cation_efflux"/>
    <property type="match status" value="1"/>
</dbReference>
<feature type="domain" description="Cation efflux protein cytoplasmic" evidence="11">
    <location>
        <begin position="215"/>
        <end position="286"/>
    </location>
</feature>
<feature type="transmembrane region" description="Helical" evidence="9">
    <location>
        <begin position="121"/>
        <end position="142"/>
    </location>
</feature>
<dbReference type="InterPro" id="IPR058533">
    <property type="entry name" value="Cation_efflux_TM"/>
</dbReference>
<keyword evidence="8 9" id="KW-0472">Membrane</keyword>
<dbReference type="InterPro" id="IPR027470">
    <property type="entry name" value="Cation_efflux_CTD"/>
</dbReference>
<dbReference type="GO" id="GO:0005886">
    <property type="term" value="C:plasma membrane"/>
    <property type="evidence" value="ECO:0007669"/>
    <property type="project" value="TreeGrafter"/>
</dbReference>
<gene>
    <name evidence="12" type="ORF">F0L74_30615</name>
</gene>
<evidence type="ECO:0000256" key="7">
    <source>
        <dbReference type="ARBA" id="ARBA00023065"/>
    </source>
</evidence>
<keyword evidence="3" id="KW-0813">Transport</keyword>
<keyword evidence="5" id="KW-0864">Zinc transport</keyword>
<sequence>MSHDHVHPLPSGNGHLNRAFLWGIAMNLAFVVIEFSVGFLTNSLALVSDAGHNLSDVASLALSLLAFRLARVKSSQRYTYGYRKSTILISLLNALILLVAVGAIGYEAIRRFSQPAPVPGSTMAIVAGIGIVINALSAFLFFKDKEHDLNVKGAYLHLLSDALVSLGTVVAGFIIIGTGWYWVDPAVSLLIIVVVVYSTWDLLRSSLRLSMDGVPPGIDIGKIRQAALQVPGVKDMYHIHVWAMSTTENALTAQLVVNPDLDNPQVFELKKALRHELEHLGIQHVTLETNMQE</sequence>
<dbReference type="InterPro" id="IPR027469">
    <property type="entry name" value="Cation_efflux_TMD_sf"/>
</dbReference>
<feature type="transmembrane region" description="Helical" evidence="9">
    <location>
        <begin position="20"/>
        <end position="40"/>
    </location>
</feature>
<comment type="similarity">
    <text evidence="2">Belongs to the cation diffusion facilitator (CDF) transporter (TC 2.A.4) family. SLC30A subfamily.</text>
</comment>
<dbReference type="SUPFAM" id="SSF160240">
    <property type="entry name" value="Cation efflux protein cytoplasmic domain-like"/>
    <property type="match status" value="1"/>
</dbReference>
<comment type="caution">
    <text evidence="12">The sequence shown here is derived from an EMBL/GenBank/DDBJ whole genome shotgun (WGS) entry which is preliminary data.</text>
</comment>
<organism evidence="12 13">
    <name type="scientific">Chitinophaga agrisoli</name>
    <dbReference type="NCBI Taxonomy" id="2607653"/>
    <lineage>
        <taxon>Bacteria</taxon>
        <taxon>Pseudomonadati</taxon>
        <taxon>Bacteroidota</taxon>
        <taxon>Chitinophagia</taxon>
        <taxon>Chitinophagales</taxon>
        <taxon>Chitinophagaceae</taxon>
        <taxon>Chitinophaga</taxon>
    </lineage>
</organism>
<evidence type="ECO:0000256" key="6">
    <source>
        <dbReference type="ARBA" id="ARBA00022989"/>
    </source>
</evidence>
<name>A0A5B2VQT8_9BACT</name>
<comment type="subcellular location">
    <subcellularLocation>
        <location evidence="1">Membrane</location>
        <topology evidence="1">Multi-pass membrane protein</topology>
    </subcellularLocation>
</comment>
<evidence type="ECO:0000256" key="3">
    <source>
        <dbReference type="ARBA" id="ARBA00022448"/>
    </source>
</evidence>
<keyword evidence="6 9" id="KW-1133">Transmembrane helix</keyword>
<feature type="transmembrane region" description="Helical" evidence="9">
    <location>
        <begin position="182"/>
        <end position="203"/>
    </location>
</feature>
<evidence type="ECO:0000256" key="4">
    <source>
        <dbReference type="ARBA" id="ARBA00022692"/>
    </source>
</evidence>
<dbReference type="RefSeq" id="WP_149841686.1">
    <property type="nucleotide sequence ID" value="NZ_VUOC01000004.1"/>
</dbReference>
<evidence type="ECO:0000256" key="9">
    <source>
        <dbReference type="SAM" id="Phobius"/>
    </source>
</evidence>
<evidence type="ECO:0000256" key="2">
    <source>
        <dbReference type="ARBA" id="ARBA00008873"/>
    </source>
</evidence>
<reference evidence="12 13" key="1">
    <citation type="submission" date="2019-09" db="EMBL/GenBank/DDBJ databases">
        <title>Chitinophaga ginsengihumi sp. nov., isolated from soil of ginseng rhizosphere.</title>
        <authorList>
            <person name="Lee J."/>
        </authorList>
    </citation>
    <scope>NUCLEOTIDE SEQUENCE [LARGE SCALE GENOMIC DNA]</scope>
    <source>
        <strain evidence="12 13">BN140078</strain>
    </source>
</reference>
<keyword evidence="13" id="KW-1185">Reference proteome</keyword>
<keyword evidence="4 9" id="KW-0812">Transmembrane</keyword>
<evidence type="ECO:0000313" key="12">
    <source>
        <dbReference type="EMBL" id="KAA2240509.1"/>
    </source>
</evidence>
<proteinExistence type="inferred from homology"/>
<dbReference type="GO" id="GO:0005385">
    <property type="term" value="F:zinc ion transmembrane transporter activity"/>
    <property type="evidence" value="ECO:0007669"/>
    <property type="project" value="TreeGrafter"/>
</dbReference>
<dbReference type="NCBIfam" id="TIGR01297">
    <property type="entry name" value="CDF"/>
    <property type="match status" value="1"/>
</dbReference>
<evidence type="ECO:0000256" key="8">
    <source>
        <dbReference type="ARBA" id="ARBA00023136"/>
    </source>
</evidence>
<keyword evidence="7" id="KW-0406">Ion transport</keyword>
<dbReference type="EMBL" id="VUOC01000004">
    <property type="protein sequence ID" value="KAA2240509.1"/>
    <property type="molecule type" value="Genomic_DNA"/>
</dbReference>
<dbReference type="InterPro" id="IPR002524">
    <property type="entry name" value="Cation_efflux"/>
</dbReference>
<feature type="domain" description="Cation efflux protein transmembrane" evidence="10">
    <location>
        <begin position="23"/>
        <end position="208"/>
    </location>
</feature>
<evidence type="ECO:0000256" key="1">
    <source>
        <dbReference type="ARBA" id="ARBA00004141"/>
    </source>
</evidence>
<dbReference type="AlphaFoldDB" id="A0A5B2VQT8"/>
<dbReference type="PANTHER" id="PTHR11562:SF17">
    <property type="entry name" value="RE54080P-RELATED"/>
    <property type="match status" value="1"/>
</dbReference>
<evidence type="ECO:0000259" key="11">
    <source>
        <dbReference type="Pfam" id="PF16916"/>
    </source>
</evidence>
<keyword evidence="5" id="KW-0862">Zinc</keyword>
<dbReference type="Gene3D" id="1.20.1510.10">
    <property type="entry name" value="Cation efflux protein transmembrane domain"/>
    <property type="match status" value="1"/>
</dbReference>
<evidence type="ECO:0000259" key="10">
    <source>
        <dbReference type="Pfam" id="PF01545"/>
    </source>
</evidence>
<dbReference type="Proteomes" id="UP000324611">
    <property type="component" value="Unassembled WGS sequence"/>
</dbReference>
<dbReference type="Pfam" id="PF16916">
    <property type="entry name" value="ZT_dimer"/>
    <property type="match status" value="1"/>
</dbReference>
<dbReference type="InterPro" id="IPR050681">
    <property type="entry name" value="CDF/SLC30A"/>
</dbReference>